<sequence length="165" mass="19239">MAFTRFNYDECRTKKKLQQQTGPSRYILNVPGNGSKPCFMDDPQVRLQKWGANLKSVVNGGPIDIDSDLTGRTRKLTKYCSKEQYKGNNQLNIQDIQYPVCNQAVTDQTRATHPSWMYRALPQNREYPLFLNPQENVCLRFHNNLNTRLLERDNFIPKIPCLKEK</sequence>
<dbReference type="AlphaFoldDB" id="A0A6C0K9X9"/>
<name>A0A6C0K9X9_9ZZZZ</name>
<reference evidence="1" key="1">
    <citation type="journal article" date="2020" name="Nature">
        <title>Giant virus diversity and host interactions through global metagenomics.</title>
        <authorList>
            <person name="Schulz F."/>
            <person name="Roux S."/>
            <person name="Paez-Espino D."/>
            <person name="Jungbluth S."/>
            <person name="Walsh D.A."/>
            <person name="Denef V.J."/>
            <person name="McMahon K.D."/>
            <person name="Konstantinidis K.T."/>
            <person name="Eloe-Fadrosh E.A."/>
            <person name="Kyrpides N.C."/>
            <person name="Woyke T."/>
        </authorList>
    </citation>
    <scope>NUCLEOTIDE SEQUENCE</scope>
    <source>
        <strain evidence="1">GVMAG-S-1102244-55</strain>
    </source>
</reference>
<dbReference type="EMBL" id="MN740847">
    <property type="protein sequence ID" value="QHU14862.1"/>
    <property type="molecule type" value="Genomic_DNA"/>
</dbReference>
<accession>A0A6C0K9X9</accession>
<proteinExistence type="predicted"/>
<evidence type="ECO:0000313" key="1">
    <source>
        <dbReference type="EMBL" id="QHU14862.1"/>
    </source>
</evidence>
<organism evidence="1">
    <name type="scientific">viral metagenome</name>
    <dbReference type="NCBI Taxonomy" id="1070528"/>
    <lineage>
        <taxon>unclassified sequences</taxon>
        <taxon>metagenomes</taxon>
        <taxon>organismal metagenomes</taxon>
    </lineage>
</organism>
<protein>
    <submittedName>
        <fullName evidence="1">Uncharacterized protein</fullName>
    </submittedName>
</protein>